<accession>A0AAU9M3M5</accession>
<evidence type="ECO:0000313" key="3">
    <source>
        <dbReference type="Proteomes" id="UP001157418"/>
    </source>
</evidence>
<comment type="caution">
    <text evidence="2">The sequence shown here is derived from an EMBL/GenBank/DDBJ whole genome shotgun (WGS) entry which is preliminary data.</text>
</comment>
<dbReference type="PANTHER" id="PTHR34427:SF5">
    <property type="entry name" value="DUF4283 DOMAIN-CONTAINING PROTEIN"/>
    <property type="match status" value="1"/>
</dbReference>
<dbReference type="PANTHER" id="PTHR34427">
    <property type="entry name" value="DUF4283 DOMAIN PROTEIN"/>
    <property type="match status" value="1"/>
</dbReference>
<dbReference type="EMBL" id="CAKMRJ010001112">
    <property type="protein sequence ID" value="CAH1420725.1"/>
    <property type="molecule type" value="Genomic_DNA"/>
</dbReference>
<organism evidence="2 3">
    <name type="scientific">Lactuca virosa</name>
    <dbReference type="NCBI Taxonomy" id="75947"/>
    <lineage>
        <taxon>Eukaryota</taxon>
        <taxon>Viridiplantae</taxon>
        <taxon>Streptophyta</taxon>
        <taxon>Embryophyta</taxon>
        <taxon>Tracheophyta</taxon>
        <taxon>Spermatophyta</taxon>
        <taxon>Magnoliopsida</taxon>
        <taxon>eudicotyledons</taxon>
        <taxon>Gunneridae</taxon>
        <taxon>Pentapetalae</taxon>
        <taxon>asterids</taxon>
        <taxon>campanulids</taxon>
        <taxon>Asterales</taxon>
        <taxon>Asteraceae</taxon>
        <taxon>Cichorioideae</taxon>
        <taxon>Cichorieae</taxon>
        <taxon>Lactucinae</taxon>
        <taxon>Lactuca</taxon>
    </lineage>
</organism>
<keyword evidence="3" id="KW-1185">Reference proteome</keyword>
<protein>
    <recommendedName>
        <fullName evidence="4">DUF4283 domain-containing protein</fullName>
    </recommendedName>
</protein>
<evidence type="ECO:0008006" key="4">
    <source>
        <dbReference type="Google" id="ProtNLM"/>
    </source>
</evidence>
<proteinExistence type="predicted"/>
<dbReference type="AlphaFoldDB" id="A0AAU9M3M5"/>
<evidence type="ECO:0000313" key="2">
    <source>
        <dbReference type="EMBL" id="CAH1420725.1"/>
    </source>
</evidence>
<sequence length="415" mass="46858">MATKKDIHRKNFAFVRFKGVDDEMRLENSLQGLKCMGSSLEVNVAIFERREVTRTKRNITENSLNPPRKPTDAFCDGRSFAAVTSGVFQGLVPPPPPSTLTNKPIRLEGDSFWAHWVLSPLTLIGVARSLEHLRNLAVKYRLGQEFAYGMKYMGGLSVGIRFRNSAVVKQFLLKKEQWGKWFSEFKVGSSYDGNVERIAWLKVVGLPLHMWSEENFSRIARWVGQPIGPLEIPLSMQDVSHGKICVLTSRKTKINDEVLVKLKGNVQKMGLVEENFDWPPFPVGLWISEEPCRYEDDGSAFIDDDGDNRAGGENLEDENMNKGLDDEELEEGELRYDEDIRIARVMSTKPLVAEDEPLPETRTQIDGTQGLEDVSTEVVPRNGEDQSFTNINCQREGISFIFNAESSKEKTPVAP</sequence>
<dbReference type="Proteomes" id="UP001157418">
    <property type="component" value="Unassembled WGS sequence"/>
</dbReference>
<evidence type="ECO:0000256" key="1">
    <source>
        <dbReference type="SAM" id="MobiDB-lite"/>
    </source>
</evidence>
<gene>
    <name evidence="2" type="ORF">LVIROSA_LOCUS8169</name>
</gene>
<reference evidence="2 3" key="1">
    <citation type="submission" date="2022-01" db="EMBL/GenBank/DDBJ databases">
        <authorList>
            <person name="Xiong W."/>
            <person name="Schranz E."/>
        </authorList>
    </citation>
    <scope>NUCLEOTIDE SEQUENCE [LARGE SCALE GENOMIC DNA]</scope>
</reference>
<feature type="region of interest" description="Disordered" evidence="1">
    <location>
        <begin position="300"/>
        <end position="320"/>
    </location>
</feature>
<name>A0AAU9M3M5_9ASTR</name>